<dbReference type="PANTHER" id="PTHR39201">
    <property type="entry name" value="EXPORTED PROTEIN-RELATED"/>
    <property type="match status" value="1"/>
</dbReference>
<evidence type="ECO:0000313" key="2">
    <source>
        <dbReference type="EMBL" id="CUN13724.1"/>
    </source>
</evidence>
<gene>
    <name evidence="2" type="ORF">ERS852578_02421</name>
</gene>
<dbReference type="EMBL" id="CYYC01000035">
    <property type="protein sequence ID" value="CUN13724.1"/>
    <property type="molecule type" value="Genomic_DNA"/>
</dbReference>
<dbReference type="InterPro" id="IPR008254">
    <property type="entry name" value="Flavodoxin/NO_synth"/>
</dbReference>
<evidence type="ECO:0000313" key="3">
    <source>
        <dbReference type="Proteomes" id="UP000095390"/>
    </source>
</evidence>
<organism evidence="2 3">
    <name type="scientific">Anaerobutyricum hallii</name>
    <dbReference type="NCBI Taxonomy" id="39488"/>
    <lineage>
        <taxon>Bacteria</taxon>
        <taxon>Bacillati</taxon>
        <taxon>Bacillota</taxon>
        <taxon>Clostridia</taxon>
        <taxon>Lachnospirales</taxon>
        <taxon>Lachnospiraceae</taxon>
        <taxon>Anaerobutyricum</taxon>
    </lineage>
</organism>
<dbReference type="Gene3D" id="3.40.50.360">
    <property type="match status" value="1"/>
</dbReference>
<dbReference type="PANTHER" id="PTHR39201:SF1">
    <property type="entry name" value="FLAVODOXIN-LIKE DOMAIN-CONTAINING PROTEIN"/>
    <property type="match status" value="1"/>
</dbReference>
<dbReference type="OrthoDB" id="9806505at2"/>
<evidence type="ECO:0000259" key="1">
    <source>
        <dbReference type="PROSITE" id="PS50902"/>
    </source>
</evidence>
<name>A0A173UFW6_9FIRM</name>
<dbReference type="PROSITE" id="PS00201">
    <property type="entry name" value="FLAVODOXIN"/>
    <property type="match status" value="1"/>
</dbReference>
<reference evidence="2 3" key="1">
    <citation type="submission" date="2015-09" db="EMBL/GenBank/DDBJ databases">
        <authorList>
            <consortium name="Pathogen Informatics"/>
        </authorList>
    </citation>
    <scope>NUCLEOTIDE SEQUENCE [LARGE SCALE GENOMIC DNA]</scope>
    <source>
        <strain evidence="2 3">2789STDY5834966</strain>
    </source>
</reference>
<feature type="domain" description="Flavodoxin-like" evidence="1">
    <location>
        <begin position="3"/>
        <end position="157"/>
    </location>
</feature>
<dbReference type="SUPFAM" id="SSF52218">
    <property type="entry name" value="Flavoproteins"/>
    <property type="match status" value="1"/>
</dbReference>
<dbReference type="GO" id="GO:0010181">
    <property type="term" value="F:FMN binding"/>
    <property type="evidence" value="ECO:0007669"/>
    <property type="project" value="InterPro"/>
</dbReference>
<proteinExistence type="predicted"/>
<dbReference type="RefSeq" id="WP_055183186.1">
    <property type="nucleotide sequence ID" value="NZ_CYYC01000035.1"/>
</dbReference>
<dbReference type="GO" id="GO:0009055">
    <property type="term" value="F:electron transfer activity"/>
    <property type="evidence" value="ECO:0007669"/>
    <property type="project" value="InterPro"/>
</dbReference>
<accession>A0A173UFW6</accession>
<dbReference type="PROSITE" id="PS50902">
    <property type="entry name" value="FLAVODOXIN_LIKE"/>
    <property type="match status" value="1"/>
</dbReference>
<dbReference type="AlphaFoldDB" id="A0A173UFW6"/>
<sequence length="158" mass="17740">MKSIVIYYSYGGNTRHVAEKVAAAIGADLAEIETVKPYTGSYDHVVEQGQKEVNSGFQPKIRQINTDLSKYDTVILGTPVWWYTFAPAMNSFLHSDDLSEKSIYPFATNGGWIGHTFKDFENACKGATVHVGLNVRFNEDEQITSDDEIQKWVKQIAK</sequence>
<dbReference type="InterPro" id="IPR029039">
    <property type="entry name" value="Flavoprotein-like_sf"/>
</dbReference>
<dbReference type="Pfam" id="PF12682">
    <property type="entry name" value="Flavodoxin_4"/>
    <property type="match status" value="1"/>
</dbReference>
<dbReference type="Proteomes" id="UP000095390">
    <property type="component" value="Unassembled WGS sequence"/>
</dbReference>
<dbReference type="GO" id="GO:0016651">
    <property type="term" value="F:oxidoreductase activity, acting on NAD(P)H"/>
    <property type="evidence" value="ECO:0007669"/>
    <property type="project" value="UniProtKB-ARBA"/>
</dbReference>
<dbReference type="InterPro" id="IPR001226">
    <property type="entry name" value="Flavodoxin_CS"/>
</dbReference>
<protein>
    <submittedName>
        <fullName evidence="2">Flavodoxin</fullName>
    </submittedName>
</protein>